<feature type="transmembrane region" description="Helical" evidence="10">
    <location>
        <begin position="136"/>
        <end position="156"/>
    </location>
</feature>
<accession>A0A922D1B6</accession>
<evidence type="ECO:0000256" key="10">
    <source>
        <dbReference type="SAM" id="Phobius"/>
    </source>
</evidence>
<evidence type="ECO:0000256" key="9">
    <source>
        <dbReference type="ARBA" id="ARBA00023224"/>
    </source>
</evidence>
<dbReference type="GO" id="GO:0071880">
    <property type="term" value="P:adenylate cyclase-activating adrenergic receptor signaling pathway"/>
    <property type="evidence" value="ECO:0007669"/>
    <property type="project" value="TreeGrafter"/>
</dbReference>
<dbReference type="PROSITE" id="PS00237">
    <property type="entry name" value="G_PROTEIN_RECEP_F1_1"/>
    <property type="match status" value="1"/>
</dbReference>
<gene>
    <name evidence="12" type="ORF">O3G_MSEX015313</name>
</gene>
<name>A0A922D1B6_MANSE</name>
<keyword evidence="13" id="KW-1185">Reference proteome</keyword>
<feature type="transmembrane region" description="Helical" evidence="10">
    <location>
        <begin position="85"/>
        <end position="115"/>
    </location>
</feature>
<dbReference type="GO" id="GO:0005886">
    <property type="term" value="C:plasma membrane"/>
    <property type="evidence" value="ECO:0007669"/>
    <property type="project" value="UniProtKB-SubCell"/>
</dbReference>
<evidence type="ECO:0000256" key="5">
    <source>
        <dbReference type="ARBA" id="ARBA00022989"/>
    </source>
</evidence>
<dbReference type="EMBL" id="JH669647">
    <property type="protein sequence ID" value="KAG6465679.1"/>
    <property type="molecule type" value="Genomic_DNA"/>
</dbReference>
<dbReference type="PANTHER" id="PTHR24248:SF200">
    <property type="entry name" value="5-HYDROXYTRYPTAMINE RECEPTOR 1B-LIKE ISOFORM X1"/>
    <property type="match status" value="1"/>
</dbReference>
<evidence type="ECO:0000256" key="4">
    <source>
        <dbReference type="ARBA" id="ARBA00022692"/>
    </source>
</evidence>
<dbReference type="InterPro" id="IPR017452">
    <property type="entry name" value="GPCR_Rhodpsn_7TM"/>
</dbReference>
<evidence type="ECO:0000256" key="8">
    <source>
        <dbReference type="ARBA" id="ARBA00023170"/>
    </source>
</evidence>
<keyword evidence="9" id="KW-0807">Transducer</keyword>
<feature type="transmembrane region" description="Helical" evidence="10">
    <location>
        <begin position="176"/>
        <end position="198"/>
    </location>
</feature>
<keyword evidence="8" id="KW-0675">Receptor</keyword>
<proteinExistence type="inferred from homology"/>
<comment type="subcellular location">
    <subcellularLocation>
        <location evidence="1">Cell membrane</location>
        <topology evidence="1">Multi-pass membrane protein</topology>
    </subcellularLocation>
</comment>
<reference evidence="12" key="2">
    <citation type="submission" date="2020-12" db="EMBL/GenBank/DDBJ databases">
        <authorList>
            <person name="Kanost M."/>
        </authorList>
    </citation>
    <scope>NUCLEOTIDE SEQUENCE</scope>
</reference>
<keyword evidence="3" id="KW-1003">Cell membrane</keyword>
<feature type="domain" description="G-protein coupled receptors family 1 profile" evidence="11">
    <location>
        <begin position="38"/>
        <end position="253"/>
    </location>
</feature>
<evidence type="ECO:0000256" key="3">
    <source>
        <dbReference type="ARBA" id="ARBA00022475"/>
    </source>
</evidence>
<keyword evidence="6" id="KW-0297">G-protein coupled receptor</keyword>
<dbReference type="Proteomes" id="UP000791440">
    <property type="component" value="Unassembled WGS sequence"/>
</dbReference>
<organism evidence="12 13">
    <name type="scientific">Manduca sexta</name>
    <name type="common">Tobacco hawkmoth</name>
    <name type="synonym">Tobacco hornworm</name>
    <dbReference type="NCBI Taxonomy" id="7130"/>
    <lineage>
        <taxon>Eukaryota</taxon>
        <taxon>Metazoa</taxon>
        <taxon>Ecdysozoa</taxon>
        <taxon>Arthropoda</taxon>
        <taxon>Hexapoda</taxon>
        <taxon>Insecta</taxon>
        <taxon>Pterygota</taxon>
        <taxon>Neoptera</taxon>
        <taxon>Endopterygota</taxon>
        <taxon>Lepidoptera</taxon>
        <taxon>Glossata</taxon>
        <taxon>Ditrysia</taxon>
        <taxon>Bombycoidea</taxon>
        <taxon>Sphingidae</taxon>
        <taxon>Sphinginae</taxon>
        <taxon>Sphingini</taxon>
        <taxon>Manduca</taxon>
    </lineage>
</organism>
<evidence type="ECO:0000256" key="7">
    <source>
        <dbReference type="ARBA" id="ARBA00023136"/>
    </source>
</evidence>
<comment type="similarity">
    <text evidence="2">Belongs to the G-protein coupled receptor 1 family.</text>
</comment>
<dbReference type="PROSITE" id="PS50262">
    <property type="entry name" value="G_PROTEIN_RECEP_F1_2"/>
    <property type="match status" value="1"/>
</dbReference>
<dbReference type="GO" id="GO:0043410">
    <property type="term" value="P:positive regulation of MAPK cascade"/>
    <property type="evidence" value="ECO:0007669"/>
    <property type="project" value="TreeGrafter"/>
</dbReference>
<sequence length="253" mass="27152">MIVDKMHSVIALRPRGELSTAWWVTALAMSLITVGTVGGNAAVLTALRRVQRAPAHYPLASLATADLLLGLLVLPIAAARDLFVFHLNWAICSCWSTLDVLCCTASILSICTLGWERWCGITNPFARARRARRARLLAALVWPVSVCVALPTAFIPSPKHFFPGEIPKACSVNTNVGYVFFSMSLSFYVPASVMVFLYSRILRALASAPQIRAHRGGTPSKSAVKTAANAALSNAVCSCPAAGLNNTQQTDKL</sequence>
<keyword evidence="5 10" id="KW-1133">Transmembrane helix</keyword>
<dbReference type="Pfam" id="PF00001">
    <property type="entry name" value="7tm_1"/>
    <property type="match status" value="1"/>
</dbReference>
<dbReference type="AlphaFoldDB" id="A0A922D1B6"/>
<feature type="transmembrane region" description="Helical" evidence="10">
    <location>
        <begin position="20"/>
        <end position="47"/>
    </location>
</feature>
<evidence type="ECO:0000313" key="13">
    <source>
        <dbReference type="Proteomes" id="UP000791440"/>
    </source>
</evidence>
<evidence type="ECO:0000256" key="6">
    <source>
        <dbReference type="ARBA" id="ARBA00023040"/>
    </source>
</evidence>
<dbReference type="InterPro" id="IPR000276">
    <property type="entry name" value="GPCR_Rhodpsn"/>
</dbReference>
<evidence type="ECO:0000256" key="1">
    <source>
        <dbReference type="ARBA" id="ARBA00004651"/>
    </source>
</evidence>
<evidence type="ECO:0000313" key="12">
    <source>
        <dbReference type="EMBL" id="KAG6465679.1"/>
    </source>
</evidence>
<comment type="caution">
    <text evidence="12">The sequence shown here is derived from an EMBL/GenBank/DDBJ whole genome shotgun (WGS) entry which is preliminary data.</text>
</comment>
<reference evidence="12" key="1">
    <citation type="journal article" date="2016" name="Insect Biochem. Mol. Biol.">
        <title>Multifaceted biological insights from a draft genome sequence of the tobacco hornworm moth, Manduca sexta.</title>
        <authorList>
            <person name="Kanost M.R."/>
            <person name="Arrese E.L."/>
            <person name="Cao X."/>
            <person name="Chen Y.R."/>
            <person name="Chellapilla S."/>
            <person name="Goldsmith M.R."/>
            <person name="Grosse-Wilde E."/>
            <person name="Heckel D.G."/>
            <person name="Herndon N."/>
            <person name="Jiang H."/>
            <person name="Papanicolaou A."/>
            <person name="Qu J."/>
            <person name="Soulages J.L."/>
            <person name="Vogel H."/>
            <person name="Walters J."/>
            <person name="Waterhouse R.M."/>
            <person name="Ahn S.J."/>
            <person name="Almeida F.C."/>
            <person name="An C."/>
            <person name="Aqrawi P."/>
            <person name="Bretschneider A."/>
            <person name="Bryant W.B."/>
            <person name="Bucks S."/>
            <person name="Chao H."/>
            <person name="Chevignon G."/>
            <person name="Christen J.M."/>
            <person name="Clarke D.F."/>
            <person name="Dittmer N.T."/>
            <person name="Ferguson L.C.F."/>
            <person name="Garavelou S."/>
            <person name="Gordon K.H.J."/>
            <person name="Gunaratna R.T."/>
            <person name="Han Y."/>
            <person name="Hauser F."/>
            <person name="He Y."/>
            <person name="Heidel-Fischer H."/>
            <person name="Hirsh A."/>
            <person name="Hu Y."/>
            <person name="Jiang H."/>
            <person name="Kalra D."/>
            <person name="Klinner C."/>
            <person name="Konig C."/>
            <person name="Kovar C."/>
            <person name="Kroll A.R."/>
            <person name="Kuwar S.S."/>
            <person name="Lee S.L."/>
            <person name="Lehman R."/>
            <person name="Li K."/>
            <person name="Li Z."/>
            <person name="Liang H."/>
            <person name="Lovelace S."/>
            <person name="Lu Z."/>
            <person name="Mansfield J.H."/>
            <person name="McCulloch K.J."/>
            <person name="Mathew T."/>
            <person name="Morton B."/>
            <person name="Muzny D.M."/>
            <person name="Neunemann D."/>
            <person name="Ongeri F."/>
            <person name="Pauchet Y."/>
            <person name="Pu L.L."/>
            <person name="Pyrousis I."/>
            <person name="Rao X.J."/>
            <person name="Redding A."/>
            <person name="Roesel C."/>
            <person name="Sanchez-Gracia A."/>
            <person name="Schaack S."/>
            <person name="Shukla A."/>
            <person name="Tetreau G."/>
            <person name="Wang Y."/>
            <person name="Xiong G.H."/>
            <person name="Traut W."/>
            <person name="Walsh T.K."/>
            <person name="Worley K.C."/>
            <person name="Wu D."/>
            <person name="Wu W."/>
            <person name="Wu Y.Q."/>
            <person name="Zhang X."/>
            <person name="Zou Z."/>
            <person name="Zucker H."/>
            <person name="Briscoe A.D."/>
            <person name="Burmester T."/>
            <person name="Clem R.J."/>
            <person name="Feyereisen R."/>
            <person name="Grimmelikhuijzen C.J.P."/>
            <person name="Hamodrakas S.J."/>
            <person name="Hansson B.S."/>
            <person name="Huguet E."/>
            <person name="Jermiin L.S."/>
            <person name="Lan Q."/>
            <person name="Lehman H.K."/>
            <person name="Lorenzen M."/>
            <person name="Merzendorfer H."/>
            <person name="Michalopoulos I."/>
            <person name="Morton D.B."/>
            <person name="Muthukrishnan S."/>
            <person name="Oakeshott J.G."/>
            <person name="Palmer W."/>
            <person name="Park Y."/>
            <person name="Passarelli A.L."/>
            <person name="Rozas J."/>
            <person name="Schwartz L.M."/>
            <person name="Smith W."/>
            <person name="Southgate A."/>
            <person name="Vilcinskas A."/>
            <person name="Vogt R."/>
            <person name="Wang P."/>
            <person name="Werren J."/>
            <person name="Yu X.Q."/>
            <person name="Zhou J.J."/>
            <person name="Brown S.J."/>
            <person name="Scherer S.E."/>
            <person name="Richards S."/>
            <person name="Blissard G.W."/>
        </authorList>
    </citation>
    <scope>NUCLEOTIDE SEQUENCE</scope>
</reference>
<keyword evidence="7 10" id="KW-0472">Membrane</keyword>
<dbReference type="GO" id="GO:0004930">
    <property type="term" value="F:G protein-coupled receptor activity"/>
    <property type="evidence" value="ECO:0007669"/>
    <property type="project" value="UniProtKB-KW"/>
</dbReference>
<evidence type="ECO:0000256" key="2">
    <source>
        <dbReference type="ARBA" id="ARBA00010663"/>
    </source>
</evidence>
<dbReference type="PANTHER" id="PTHR24248">
    <property type="entry name" value="ADRENERGIC RECEPTOR-RELATED G-PROTEIN COUPLED RECEPTOR"/>
    <property type="match status" value="1"/>
</dbReference>
<protein>
    <recommendedName>
        <fullName evidence="11">G-protein coupled receptors family 1 profile domain-containing protein</fullName>
    </recommendedName>
</protein>
<feature type="transmembrane region" description="Helical" evidence="10">
    <location>
        <begin position="59"/>
        <end position="79"/>
    </location>
</feature>
<dbReference type="SUPFAM" id="SSF81321">
    <property type="entry name" value="Family A G protein-coupled receptor-like"/>
    <property type="match status" value="1"/>
</dbReference>
<evidence type="ECO:0000259" key="11">
    <source>
        <dbReference type="PROSITE" id="PS50262"/>
    </source>
</evidence>
<keyword evidence="4 10" id="KW-0812">Transmembrane</keyword>